<keyword evidence="2" id="KW-0472">Membrane</keyword>
<evidence type="ECO:0000256" key="5">
    <source>
        <dbReference type="SAM" id="MobiDB-lite"/>
    </source>
</evidence>
<dbReference type="EMBL" id="CP038613">
    <property type="protein sequence ID" value="QBY41728.1"/>
    <property type="molecule type" value="Genomic_DNA"/>
</dbReference>
<name>A0A4P7KWC2_9GAMM</name>
<dbReference type="Proteomes" id="UP000295134">
    <property type="component" value="Chromosome"/>
</dbReference>
<evidence type="ECO:0000256" key="2">
    <source>
        <dbReference type="ARBA" id="ARBA00022870"/>
    </source>
</evidence>
<comment type="similarity">
    <text evidence="4">Belongs to the SctE/SipB/YopB family.</text>
</comment>
<dbReference type="KEGG" id="ans:ArsFIN_02560"/>
<evidence type="ECO:0000313" key="9">
    <source>
        <dbReference type="Proteomes" id="UP000295134"/>
    </source>
</evidence>
<evidence type="ECO:0000313" key="7">
    <source>
        <dbReference type="EMBL" id="QBY41728.1"/>
    </source>
</evidence>
<evidence type="ECO:0000259" key="6">
    <source>
        <dbReference type="Pfam" id="PF04888"/>
    </source>
</evidence>
<dbReference type="AlphaFoldDB" id="A0A4P7KWC2"/>
<dbReference type="EMBL" id="CP123523">
    <property type="protein sequence ID" value="WGM05915.1"/>
    <property type="molecule type" value="Genomic_DNA"/>
</dbReference>
<dbReference type="InterPro" id="IPR006972">
    <property type="entry name" value="BipB-like_C"/>
</dbReference>
<proteinExistence type="inferred from homology"/>
<reference evidence="8" key="2">
    <citation type="submission" date="2023-04" db="EMBL/GenBank/DDBJ databases">
        <title>Genome dynamics across the evolutionary transition to endosymbiosis.</title>
        <authorList>
            <person name="Siozios S."/>
            <person name="Nadal-Jimenez P."/>
            <person name="Azagi T."/>
            <person name="Sprong H."/>
            <person name="Frost C.L."/>
            <person name="Parratt S.R."/>
            <person name="Taylor G."/>
            <person name="Brettell L."/>
            <person name="Lew K.C."/>
            <person name="Croft L."/>
            <person name="King K.C."/>
            <person name="Brockhurst M.A."/>
            <person name="Hypsa V."/>
            <person name="Novakova E."/>
            <person name="Darby A.C."/>
            <person name="Hurst G.D.D."/>
        </authorList>
    </citation>
    <scope>NUCLEOTIDE SEQUENCE</scope>
    <source>
        <strain evidence="8">ANv_CAN</strain>
    </source>
</reference>
<organism evidence="7 9">
    <name type="scientific">Arsenophonus nasoniae</name>
    <name type="common">son-killer infecting Nasonia vitripennis</name>
    <dbReference type="NCBI Taxonomy" id="638"/>
    <lineage>
        <taxon>Bacteria</taxon>
        <taxon>Pseudomonadati</taxon>
        <taxon>Pseudomonadota</taxon>
        <taxon>Gammaproteobacteria</taxon>
        <taxon>Enterobacterales</taxon>
        <taxon>Morganellaceae</taxon>
        <taxon>Arsenophonus</taxon>
    </lineage>
</organism>
<gene>
    <name evidence="7" type="primary">sseC_2</name>
    <name evidence="8" type="synonym">sctE</name>
    <name evidence="7" type="ORF">ArsFIN_02560</name>
    <name evidence="8" type="ORF">QE258_00545</name>
</gene>
<evidence type="ECO:0000256" key="4">
    <source>
        <dbReference type="ARBA" id="ARBA00035640"/>
    </source>
</evidence>
<feature type="domain" description="Translocator protein BipB-like C-terminal" evidence="6">
    <location>
        <begin position="89"/>
        <end position="175"/>
    </location>
</feature>
<keyword evidence="3" id="KW-0843">Virulence</keyword>
<evidence type="ECO:0000256" key="1">
    <source>
        <dbReference type="ARBA" id="ARBA00004301"/>
    </source>
</evidence>
<feature type="region of interest" description="Disordered" evidence="5">
    <location>
        <begin position="1"/>
        <end position="20"/>
    </location>
</feature>
<dbReference type="GO" id="GO:0033644">
    <property type="term" value="C:host cell membrane"/>
    <property type="evidence" value="ECO:0007669"/>
    <property type="project" value="UniProtKB-SubCell"/>
</dbReference>
<sequence>MNNISVTSPMNRADIQNPNVYDSNPVEKASLPAWSMPTYVSLNVDRDEKNGVVSQQQAQQAFARILSAFQADDGTTLNQLEKVSINDMILLAANLSLKTFGDTANAAAKASQLMTDTQAFLRDQRVKEFQEQLAKQIEQSEKAQRGGIFAAIFDWIVGAVEAVYGALKLIEGAQLVMWLVVH</sequence>
<protein>
    <submittedName>
        <fullName evidence="7">Secreted effector protein SseC</fullName>
    </submittedName>
    <submittedName>
        <fullName evidence="8">Type III secretion system translocon subunit SctE</fullName>
    </submittedName>
</protein>
<accession>A0A4P7KWC2</accession>
<keyword evidence="10" id="KW-1185">Reference proteome</keyword>
<dbReference type="Proteomes" id="UP001177592">
    <property type="component" value="Chromosome"/>
</dbReference>
<reference evidence="7 9" key="1">
    <citation type="submission" date="2019-03" db="EMBL/GenBank/DDBJ databases">
        <title>Long-read sequencing reveals hyperdense prophage content in a complex bacterial symbiont genome.</title>
        <authorList>
            <person name="Frost C.L."/>
            <person name="Siozios S."/>
            <person name="Nadal-Jimenez P."/>
            <person name="Brockhurst M.A."/>
            <person name="King K.C."/>
            <person name="Darby A.C."/>
            <person name="Hurst G.D.D."/>
        </authorList>
    </citation>
    <scope>NUCLEOTIDE SEQUENCE [LARGE SCALE GENOMIC DNA]</scope>
    <source>
        <strain evidence="7 9">FIN</strain>
    </source>
</reference>
<dbReference type="RefSeq" id="WP_210409091.1">
    <property type="nucleotide sequence ID" value="NZ_CP038613.1"/>
</dbReference>
<evidence type="ECO:0000256" key="3">
    <source>
        <dbReference type="ARBA" id="ARBA00023026"/>
    </source>
</evidence>
<dbReference type="GeneID" id="96875565"/>
<evidence type="ECO:0000313" key="8">
    <source>
        <dbReference type="EMBL" id="WGM05915.1"/>
    </source>
</evidence>
<dbReference type="Pfam" id="PF04888">
    <property type="entry name" value="SseC"/>
    <property type="match status" value="1"/>
</dbReference>
<comment type="subcellular location">
    <subcellularLocation>
        <location evidence="1">Host membrane</location>
        <topology evidence="1">Multi-pass membrane protein</topology>
    </subcellularLocation>
</comment>
<keyword evidence="2" id="KW-1043">Host membrane</keyword>
<evidence type="ECO:0000313" key="10">
    <source>
        <dbReference type="Proteomes" id="UP001177592"/>
    </source>
</evidence>